<gene>
    <name evidence="2" type="ORF">BLNAU_7521</name>
</gene>
<evidence type="ECO:0000313" key="3">
    <source>
        <dbReference type="Proteomes" id="UP001281761"/>
    </source>
</evidence>
<keyword evidence="3" id="KW-1185">Reference proteome</keyword>
<evidence type="ECO:0000313" key="2">
    <source>
        <dbReference type="EMBL" id="KAK2957622.1"/>
    </source>
</evidence>
<feature type="region of interest" description="Disordered" evidence="1">
    <location>
        <begin position="264"/>
        <end position="285"/>
    </location>
</feature>
<dbReference type="Proteomes" id="UP001281761">
    <property type="component" value="Unassembled WGS sequence"/>
</dbReference>
<reference evidence="2 3" key="1">
    <citation type="journal article" date="2022" name="bioRxiv">
        <title>Genomics of Preaxostyla Flagellates Illuminates Evolutionary Transitions and the Path Towards Mitochondrial Loss.</title>
        <authorList>
            <person name="Novak L.V.F."/>
            <person name="Treitli S.C."/>
            <person name="Pyrih J."/>
            <person name="Halakuc P."/>
            <person name="Pipaliya S.V."/>
            <person name="Vacek V."/>
            <person name="Brzon O."/>
            <person name="Soukal P."/>
            <person name="Eme L."/>
            <person name="Dacks J.B."/>
            <person name="Karnkowska A."/>
            <person name="Elias M."/>
            <person name="Hampl V."/>
        </authorList>
    </citation>
    <scope>NUCLEOTIDE SEQUENCE [LARGE SCALE GENOMIC DNA]</scope>
    <source>
        <strain evidence="2">NAU3</strain>
        <tissue evidence="2">Gut</tissue>
    </source>
</reference>
<accession>A0ABQ9Y1K4</accession>
<comment type="caution">
    <text evidence="2">The sequence shown here is derived from an EMBL/GenBank/DDBJ whole genome shotgun (WGS) entry which is preliminary data.</text>
</comment>
<proteinExistence type="predicted"/>
<dbReference type="SUPFAM" id="SSF48371">
    <property type="entry name" value="ARM repeat"/>
    <property type="match status" value="1"/>
</dbReference>
<dbReference type="InterPro" id="IPR016024">
    <property type="entry name" value="ARM-type_fold"/>
</dbReference>
<dbReference type="EMBL" id="JARBJD010000045">
    <property type="protein sequence ID" value="KAK2957622.1"/>
    <property type="molecule type" value="Genomic_DNA"/>
</dbReference>
<organism evidence="2 3">
    <name type="scientific">Blattamonas nauphoetae</name>
    <dbReference type="NCBI Taxonomy" id="2049346"/>
    <lineage>
        <taxon>Eukaryota</taxon>
        <taxon>Metamonada</taxon>
        <taxon>Preaxostyla</taxon>
        <taxon>Oxymonadida</taxon>
        <taxon>Blattamonas</taxon>
    </lineage>
</organism>
<evidence type="ECO:0000256" key="1">
    <source>
        <dbReference type="SAM" id="MobiDB-lite"/>
    </source>
</evidence>
<protein>
    <submittedName>
        <fullName evidence="2">Uncharacterized protein</fullName>
    </submittedName>
</protein>
<name>A0ABQ9Y1K4_9EUKA</name>
<sequence>MTGIDVKINTYTDSPYCDCDAFLNWSEEKFSSEHECAVVFRSLVATVKFQPELNVSLEEKAVKFLESMIPMIRQGTDPFLRSLGRTADESSTNFVESVVVLLSSANQAITTAAMKMLGTLIRTCSAEVLLALVQADLISRLINTLNPQSLAFAEAVDIHISLMRIITESVWLAIPYGLAQLGIEDENEQQAVYETVFLQVITPSETYLCHLCVNRMEQFAGHEPSKTSIETDENQRTLRSVSGFFWTTNTIGLKTMMSRKADVSDSTDIADRDGLRREQTRSERRRFGNTRTWTCGGREAGACGPVEPAVGRAAVRHLNEHGVTDGTRIGEQGIADSFRG</sequence>